<comment type="subcellular location">
    <subcellularLocation>
        <location evidence="1 7">Cytoplasm</location>
    </subcellularLocation>
</comment>
<comment type="similarity">
    <text evidence="2 7">Belongs to the PhoU family.</text>
</comment>
<proteinExistence type="inferred from homology"/>
<dbReference type="SUPFAM" id="SSF109755">
    <property type="entry name" value="PhoU-like"/>
    <property type="match status" value="1"/>
</dbReference>
<dbReference type="GeneID" id="83696613"/>
<sequence length="220" mass="24672">MRELFQADMKALGDQLEEIAGLVRRAVEQARTAFETADVELAETVISEDARIDYLQNTLDEKAIELLLLQSPVATDLRTLVAALRMSSSLERTGDLARHIAQLTRLRYPEHVVPESRREAFKALADNTVEVAVKLDELLKTHDLDLTREIVKLNTEIDEIHEANFAAIADPSWEGTPYQTADVTLASRYFERIADHSVSIARKVAYLVTGEWEPNVASAE</sequence>
<organism evidence="9 10">
    <name type="scientific">Auritidibacter ignavus</name>
    <dbReference type="NCBI Taxonomy" id="678932"/>
    <lineage>
        <taxon>Bacteria</taxon>
        <taxon>Bacillati</taxon>
        <taxon>Actinomycetota</taxon>
        <taxon>Actinomycetes</taxon>
        <taxon>Micrococcales</taxon>
        <taxon>Micrococcaceae</taxon>
        <taxon>Auritidibacter</taxon>
    </lineage>
</organism>
<feature type="domain" description="PhoU" evidence="8">
    <location>
        <begin position="16"/>
        <end position="103"/>
    </location>
</feature>
<name>A0AAJ6DAZ2_9MICC</name>
<evidence type="ECO:0000256" key="7">
    <source>
        <dbReference type="PIRNR" id="PIRNR003107"/>
    </source>
</evidence>
<comment type="function">
    <text evidence="7">Plays a role in the regulation of phosphate uptake.</text>
</comment>
<reference evidence="9 10" key="1">
    <citation type="submission" date="2023-03" db="EMBL/GenBank/DDBJ databases">
        <title>Complete genome sequences of several Auritidibacter ignavus strains isolated from ear infections.</title>
        <authorList>
            <person name="Baehr T."/>
            <person name="Baumhoegger A.M."/>
        </authorList>
    </citation>
    <scope>NUCLEOTIDE SEQUENCE [LARGE SCALE GENOMIC DNA]</scope>
    <source>
        <strain evidence="9 10">BABAE-6</strain>
    </source>
</reference>
<dbReference type="InterPro" id="IPR026022">
    <property type="entry name" value="PhoU_dom"/>
</dbReference>
<dbReference type="PANTHER" id="PTHR42930:SF3">
    <property type="entry name" value="PHOSPHATE-SPECIFIC TRANSPORT SYSTEM ACCESSORY PROTEIN PHOU"/>
    <property type="match status" value="1"/>
</dbReference>
<evidence type="ECO:0000256" key="3">
    <source>
        <dbReference type="ARBA" id="ARBA00011738"/>
    </source>
</evidence>
<dbReference type="GO" id="GO:0005737">
    <property type="term" value="C:cytoplasm"/>
    <property type="evidence" value="ECO:0007669"/>
    <property type="project" value="UniProtKB-SubCell"/>
</dbReference>
<feature type="domain" description="PhoU" evidence="8">
    <location>
        <begin position="125"/>
        <end position="204"/>
    </location>
</feature>
<dbReference type="InterPro" id="IPR028366">
    <property type="entry name" value="PhoU"/>
</dbReference>
<dbReference type="AlphaFoldDB" id="A0AAJ6DAZ2"/>
<dbReference type="Pfam" id="PF01895">
    <property type="entry name" value="PhoU"/>
    <property type="match status" value="2"/>
</dbReference>
<evidence type="ECO:0000256" key="2">
    <source>
        <dbReference type="ARBA" id="ARBA00008107"/>
    </source>
</evidence>
<dbReference type="Gene3D" id="1.20.58.220">
    <property type="entry name" value="Phosphate transport system protein phou homolog 2, domain 2"/>
    <property type="match status" value="1"/>
</dbReference>
<dbReference type="GO" id="GO:0030643">
    <property type="term" value="P:intracellular phosphate ion homeostasis"/>
    <property type="evidence" value="ECO:0007669"/>
    <property type="project" value="InterPro"/>
</dbReference>
<keyword evidence="5 7" id="KW-0963">Cytoplasm</keyword>
<dbReference type="PIRSF" id="PIRSF003107">
    <property type="entry name" value="PhoU"/>
    <property type="match status" value="1"/>
</dbReference>
<accession>A0AAJ6DAZ2</accession>
<dbReference type="GO" id="GO:0045936">
    <property type="term" value="P:negative regulation of phosphate metabolic process"/>
    <property type="evidence" value="ECO:0007669"/>
    <property type="project" value="InterPro"/>
</dbReference>
<comment type="subunit">
    <text evidence="3 7">Homodimer.</text>
</comment>
<dbReference type="PANTHER" id="PTHR42930">
    <property type="entry name" value="PHOSPHATE-SPECIFIC TRANSPORT SYSTEM ACCESSORY PROTEIN PHOU"/>
    <property type="match status" value="1"/>
</dbReference>
<dbReference type="RefSeq" id="WP_110099894.1">
    <property type="nucleotide sequence ID" value="NZ_CP122561.1"/>
</dbReference>
<keyword evidence="6 7" id="KW-0592">Phosphate transport</keyword>
<evidence type="ECO:0000256" key="5">
    <source>
        <dbReference type="ARBA" id="ARBA00022490"/>
    </source>
</evidence>
<dbReference type="EMBL" id="CP122566">
    <property type="protein sequence ID" value="WGH92055.1"/>
    <property type="molecule type" value="Genomic_DNA"/>
</dbReference>
<evidence type="ECO:0000313" key="9">
    <source>
        <dbReference type="EMBL" id="WGH92055.1"/>
    </source>
</evidence>
<evidence type="ECO:0000313" key="10">
    <source>
        <dbReference type="Proteomes" id="UP001224674"/>
    </source>
</evidence>
<protein>
    <recommendedName>
        <fullName evidence="7">Phosphate-specific transport system accessory protein PhoU</fullName>
    </recommendedName>
</protein>
<dbReference type="Proteomes" id="UP001224674">
    <property type="component" value="Chromosome"/>
</dbReference>
<gene>
    <name evidence="9" type="primary">phoU</name>
    <name evidence="9" type="ORF">QDX21_06825</name>
</gene>
<evidence type="ECO:0000256" key="1">
    <source>
        <dbReference type="ARBA" id="ARBA00004496"/>
    </source>
</evidence>
<dbReference type="FunFam" id="1.20.58.220:FF:000004">
    <property type="entry name" value="Phosphate-specific transport system accessory protein PhoU"/>
    <property type="match status" value="1"/>
</dbReference>
<keyword evidence="10" id="KW-1185">Reference proteome</keyword>
<evidence type="ECO:0000259" key="8">
    <source>
        <dbReference type="Pfam" id="PF01895"/>
    </source>
</evidence>
<evidence type="ECO:0000256" key="4">
    <source>
        <dbReference type="ARBA" id="ARBA00022448"/>
    </source>
</evidence>
<evidence type="ECO:0000256" key="6">
    <source>
        <dbReference type="ARBA" id="ARBA00022592"/>
    </source>
</evidence>
<dbReference type="GO" id="GO:0006817">
    <property type="term" value="P:phosphate ion transport"/>
    <property type="evidence" value="ECO:0007669"/>
    <property type="project" value="UniProtKB-KW"/>
</dbReference>
<dbReference type="InterPro" id="IPR038078">
    <property type="entry name" value="PhoU-like_sf"/>
</dbReference>
<dbReference type="NCBIfam" id="TIGR02135">
    <property type="entry name" value="phoU_full"/>
    <property type="match status" value="1"/>
</dbReference>
<keyword evidence="4 7" id="KW-0813">Transport</keyword>